<proteinExistence type="predicted"/>
<keyword evidence="3" id="KW-1185">Reference proteome</keyword>
<feature type="transmembrane region" description="Helical" evidence="1">
    <location>
        <begin position="76"/>
        <end position="95"/>
    </location>
</feature>
<feature type="transmembrane region" description="Helical" evidence="1">
    <location>
        <begin position="100"/>
        <end position="119"/>
    </location>
</feature>
<accession>A0A5B0DUQ4</accession>
<organism evidence="2 3">
    <name type="scientific">Aureimonas fodinaquatilis</name>
    <dbReference type="NCBI Taxonomy" id="2565783"/>
    <lineage>
        <taxon>Bacteria</taxon>
        <taxon>Pseudomonadati</taxon>
        <taxon>Pseudomonadota</taxon>
        <taxon>Alphaproteobacteria</taxon>
        <taxon>Hyphomicrobiales</taxon>
        <taxon>Aurantimonadaceae</taxon>
        <taxon>Aureimonas</taxon>
    </lineage>
</organism>
<dbReference type="Pfam" id="PF05437">
    <property type="entry name" value="AzlD"/>
    <property type="match status" value="1"/>
</dbReference>
<evidence type="ECO:0000313" key="3">
    <source>
        <dbReference type="Proteomes" id="UP000324738"/>
    </source>
</evidence>
<dbReference type="RefSeq" id="WP_149299538.1">
    <property type="nucleotide sequence ID" value="NZ_VTWH01000002.1"/>
</dbReference>
<keyword evidence="1" id="KW-1133">Transmembrane helix</keyword>
<dbReference type="AlphaFoldDB" id="A0A5B0DUQ4"/>
<name>A0A5B0DUQ4_9HYPH</name>
<feature type="transmembrane region" description="Helical" evidence="1">
    <location>
        <begin position="6"/>
        <end position="26"/>
    </location>
</feature>
<dbReference type="Proteomes" id="UP000324738">
    <property type="component" value="Unassembled WGS sequence"/>
</dbReference>
<dbReference type="OrthoDB" id="7855510at2"/>
<reference evidence="2 3" key="1">
    <citation type="submission" date="2019-08" db="EMBL/GenBank/DDBJ databases">
        <title>Aureimonas fodiniaquatilis sp. nov., isolated from a coal mine wastewater.</title>
        <authorList>
            <person name="Kim W."/>
        </authorList>
    </citation>
    <scope>NUCLEOTIDE SEQUENCE [LARGE SCALE GENOMIC DNA]</scope>
    <source>
        <strain evidence="2 3">CAU 1482</strain>
    </source>
</reference>
<keyword evidence="1" id="KW-0472">Membrane</keyword>
<dbReference type="EMBL" id="VTWH01000002">
    <property type="protein sequence ID" value="KAA0970504.1"/>
    <property type="molecule type" value="Genomic_DNA"/>
</dbReference>
<gene>
    <name evidence="2" type="ORF">FPY71_08315</name>
</gene>
<comment type="caution">
    <text evidence="2">The sequence shown here is derived from an EMBL/GenBank/DDBJ whole genome shotgun (WGS) entry which is preliminary data.</text>
</comment>
<protein>
    <submittedName>
        <fullName evidence="2">AzlD domain-containing protein</fullName>
    </submittedName>
</protein>
<dbReference type="InterPro" id="IPR008407">
    <property type="entry name" value="Brnchd-chn_aa_trnsp_AzlD"/>
</dbReference>
<evidence type="ECO:0000313" key="2">
    <source>
        <dbReference type="EMBL" id="KAA0970504.1"/>
    </source>
</evidence>
<sequence>MTEWTFFSYGVPWWPYLFILLAGWLPTDIWRFLGVVSSGRISETSPAIALVRAIATALVAAVIARLVLYPGGTLEAIPMIARVGAVAGGFAAYLLFRRSVILGIIASQCVLQFGAWWAGLI</sequence>
<feature type="transmembrane region" description="Helical" evidence="1">
    <location>
        <begin position="47"/>
        <end position="70"/>
    </location>
</feature>
<evidence type="ECO:0000256" key="1">
    <source>
        <dbReference type="SAM" id="Phobius"/>
    </source>
</evidence>
<keyword evidence="1" id="KW-0812">Transmembrane</keyword>